<reference evidence="15" key="1">
    <citation type="thesis" date="2020" institute="ProQuest LLC" country="789 East Eisenhower Parkway, Ann Arbor, MI, USA">
        <title>Comparative Genomics and Chromosome Evolution.</title>
        <authorList>
            <person name="Mudd A.B."/>
        </authorList>
    </citation>
    <scope>NUCLEOTIDE SEQUENCE</scope>
    <source>
        <strain evidence="15">1538</strain>
        <tissue evidence="15">Blood</tissue>
    </source>
</reference>
<feature type="compositionally biased region" description="Polar residues" evidence="12">
    <location>
        <begin position="357"/>
        <end position="377"/>
    </location>
</feature>
<dbReference type="PROSITE" id="PS50262">
    <property type="entry name" value="G_PROTEIN_RECEP_F1_2"/>
    <property type="match status" value="1"/>
</dbReference>
<dbReference type="Proteomes" id="UP001181693">
    <property type="component" value="Unassembled WGS sequence"/>
</dbReference>
<keyword evidence="7" id="KW-1015">Disulfide bond</keyword>
<dbReference type="AlphaFoldDB" id="A0AAV3ASL1"/>
<evidence type="ECO:0000256" key="10">
    <source>
        <dbReference type="ARBA" id="ARBA00023224"/>
    </source>
</evidence>
<evidence type="ECO:0000256" key="13">
    <source>
        <dbReference type="SAM" id="Phobius"/>
    </source>
</evidence>
<dbReference type="Pfam" id="PF00001">
    <property type="entry name" value="7tm_1"/>
    <property type="match status" value="1"/>
</dbReference>
<feature type="domain" description="G-protein coupled receptors family 1 profile" evidence="14">
    <location>
        <begin position="51"/>
        <end position="305"/>
    </location>
</feature>
<evidence type="ECO:0000256" key="1">
    <source>
        <dbReference type="ARBA" id="ARBA00004651"/>
    </source>
</evidence>
<evidence type="ECO:0000256" key="9">
    <source>
        <dbReference type="ARBA" id="ARBA00023180"/>
    </source>
</evidence>
<keyword evidence="6 13" id="KW-0472">Membrane</keyword>
<feature type="transmembrane region" description="Helical" evidence="13">
    <location>
        <begin position="35"/>
        <end position="62"/>
    </location>
</feature>
<feature type="transmembrane region" description="Helical" evidence="13">
    <location>
        <begin position="285"/>
        <end position="307"/>
    </location>
</feature>
<accession>A0AAV3ASL1</accession>
<dbReference type="SUPFAM" id="SSF81321">
    <property type="entry name" value="Family A G protein-coupled receptor-like"/>
    <property type="match status" value="1"/>
</dbReference>
<gene>
    <name evidence="15" type="ORF">GDO54_006770</name>
</gene>
<dbReference type="PRINTS" id="PR00237">
    <property type="entry name" value="GPCRRHODOPSN"/>
</dbReference>
<dbReference type="GO" id="GO:0004930">
    <property type="term" value="F:G protein-coupled receptor activity"/>
    <property type="evidence" value="ECO:0007669"/>
    <property type="project" value="UniProtKB-KW"/>
</dbReference>
<evidence type="ECO:0000256" key="8">
    <source>
        <dbReference type="ARBA" id="ARBA00023170"/>
    </source>
</evidence>
<feature type="region of interest" description="Disordered" evidence="12">
    <location>
        <begin position="336"/>
        <end position="417"/>
    </location>
</feature>
<evidence type="ECO:0000256" key="7">
    <source>
        <dbReference type="ARBA" id="ARBA00023157"/>
    </source>
</evidence>
<comment type="caution">
    <text evidence="15">The sequence shown here is derived from an EMBL/GenBank/DDBJ whole genome shotgun (WGS) entry which is preliminary data.</text>
</comment>
<evidence type="ECO:0000256" key="11">
    <source>
        <dbReference type="ARBA" id="ARBA00076555"/>
    </source>
</evidence>
<dbReference type="EMBL" id="DYDO01000002">
    <property type="protein sequence ID" value="DBA30835.1"/>
    <property type="molecule type" value="Genomic_DNA"/>
</dbReference>
<dbReference type="Gene3D" id="1.20.1070.10">
    <property type="entry name" value="Rhodopsin 7-helix transmembrane proteins"/>
    <property type="match status" value="1"/>
</dbReference>
<name>A0AAV3ASL1_PYXAD</name>
<feature type="transmembrane region" description="Helical" evidence="13">
    <location>
        <begin position="207"/>
        <end position="226"/>
    </location>
</feature>
<evidence type="ECO:0000313" key="15">
    <source>
        <dbReference type="EMBL" id="DBA30835.1"/>
    </source>
</evidence>
<keyword evidence="8" id="KW-0675">Receptor</keyword>
<keyword evidence="10" id="KW-0807">Transducer</keyword>
<keyword evidence="2" id="KW-1003">Cell membrane</keyword>
<organism evidence="15 16">
    <name type="scientific">Pyxicephalus adspersus</name>
    <name type="common">African bullfrog</name>
    <dbReference type="NCBI Taxonomy" id="30357"/>
    <lineage>
        <taxon>Eukaryota</taxon>
        <taxon>Metazoa</taxon>
        <taxon>Chordata</taxon>
        <taxon>Craniata</taxon>
        <taxon>Vertebrata</taxon>
        <taxon>Euteleostomi</taxon>
        <taxon>Amphibia</taxon>
        <taxon>Batrachia</taxon>
        <taxon>Anura</taxon>
        <taxon>Neobatrachia</taxon>
        <taxon>Ranoidea</taxon>
        <taxon>Pyxicephalidae</taxon>
        <taxon>Pyxicephalinae</taxon>
        <taxon>Pyxicephalus</taxon>
    </lineage>
</organism>
<evidence type="ECO:0000256" key="12">
    <source>
        <dbReference type="SAM" id="MobiDB-lite"/>
    </source>
</evidence>
<keyword evidence="3 13" id="KW-0812">Transmembrane</keyword>
<evidence type="ECO:0000256" key="5">
    <source>
        <dbReference type="ARBA" id="ARBA00023040"/>
    </source>
</evidence>
<evidence type="ECO:0000256" key="3">
    <source>
        <dbReference type="ARBA" id="ARBA00022692"/>
    </source>
</evidence>
<dbReference type="GO" id="GO:0005886">
    <property type="term" value="C:plasma membrane"/>
    <property type="evidence" value="ECO:0007669"/>
    <property type="project" value="UniProtKB-SubCell"/>
</dbReference>
<dbReference type="InterPro" id="IPR000276">
    <property type="entry name" value="GPCR_Rhodpsn"/>
</dbReference>
<dbReference type="FunFam" id="1.20.1070.10:FF:000215">
    <property type="entry name" value="G protein-coupled receptor 151"/>
    <property type="match status" value="1"/>
</dbReference>
<keyword evidence="16" id="KW-1185">Reference proteome</keyword>
<dbReference type="CDD" id="cd15002">
    <property type="entry name" value="7tmA_GPR151"/>
    <property type="match status" value="1"/>
</dbReference>
<feature type="transmembrane region" description="Helical" evidence="13">
    <location>
        <begin position="74"/>
        <end position="95"/>
    </location>
</feature>
<feature type="transmembrane region" description="Helical" evidence="13">
    <location>
        <begin position="115"/>
        <end position="136"/>
    </location>
</feature>
<keyword evidence="9" id="KW-0325">Glycoprotein</keyword>
<protein>
    <recommendedName>
        <fullName evidence="11">GPCR-2037</fullName>
    </recommendedName>
</protein>
<feature type="transmembrane region" description="Helical" evidence="13">
    <location>
        <begin position="247"/>
        <end position="273"/>
    </location>
</feature>
<keyword evidence="4 13" id="KW-1133">Transmembrane helix</keyword>
<feature type="transmembrane region" description="Helical" evidence="13">
    <location>
        <begin position="148"/>
        <end position="169"/>
    </location>
</feature>
<evidence type="ECO:0000259" key="14">
    <source>
        <dbReference type="PROSITE" id="PS50262"/>
    </source>
</evidence>
<comment type="subcellular location">
    <subcellularLocation>
        <location evidence="1">Cell membrane</location>
        <topology evidence="1">Multi-pass membrane protein</topology>
    </subcellularLocation>
</comment>
<keyword evidence="5" id="KW-0297">G-protein coupled receptor</keyword>
<dbReference type="InterPro" id="IPR017452">
    <property type="entry name" value="GPCR_Rhodpsn_7TM"/>
</dbReference>
<dbReference type="PANTHER" id="PTHR45695">
    <property type="entry name" value="LEUCOKININ RECEPTOR-RELATED"/>
    <property type="match status" value="1"/>
</dbReference>
<proteinExistence type="predicted"/>
<evidence type="ECO:0000256" key="2">
    <source>
        <dbReference type="ARBA" id="ARBA00022475"/>
    </source>
</evidence>
<evidence type="ECO:0000313" key="16">
    <source>
        <dbReference type="Proteomes" id="UP001181693"/>
    </source>
</evidence>
<evidence type="ECO:0000256" key="4">
    <source>
        <dbReference type="ARBA" id="ARBA00022989"/>
    </source>
</evidence>
<dbReference type="PANTHER" id="PTHR45695:SF1">
    <property type="entry name" value="G-PROTEIN COUPLED RECEPTOR 151"/>
    <property type="match status" value="1"/>
</dbReference>
<evidence type="ECO:0000256" key="6">
    <source>
        <dbReference type="ARBA" id="ARBA00023136"/>
    </source>
</evidence>
<sequence>MEKLPGNFSTMNSSLPKQTLYAGGFLPLDIEEWTLIIPILLILICLLGLVGNVCVIAVLLHNARKSKPSLIHSLILNLNISDLLLLMFSVPFRAAAYISMPSQNLGWFVCKTADWFTHTCMSAKSITIAVAARACFMYASDPAKQVNLGHLTIFVVLMCSWLVAALLPLPECFFTDARQVNSSFLCLMNIPSQAQDIMRIFVKLYPVLVYCIPFTSAFFNFWRAYGQCQHRGTKTQNLRNQIRSRRLTMMLLSVTVCFCILWLPEWVSWLWIWHKSSSGPSPPQSFVILAQVLMFSMSCVNPLIFLVMSEDFKEGFKDIWKWMAFKKSLEGNDIPDQGALNSEVLADSTPPGPDFSEQPTTNGQLEQSHSQQNFGSQDSKENPVLPDVEQFWHERESNPSEQNNDPTPWEHQLCFQL</sequence>